<reference evidence="1 2" key="1">
    <citation type="journal article" date="2011" name="BMC Genomics">
        <title>Genomic insights into an obligate epibiotic bacterial predator: Micavibrio aeruginosavorus ARL-13.</title>
        <authorList>
            <person name="Wang Z."/>
            <person name="Kadouri D."/>
            <person name="Wu M."/>
        </authorList>
    </citation>
    <scope>NUCLEOTIDE SEQUENCE [LARGE SCALE GENOMIC DNA]</scope>
    <source>
        <strain evidence="1 2">ARL-13</strain>
    </source>
</reference>
<evidence type="ECO:0000313" key="2">
    <source>
        <dbReference type="Proteomes" id="UP000009286"/>
    </source>
</evidence>
<dbReference type="HOGENOM" id="CLU_784848_0_0_5"/>
<organism evidence="1 2">
    <name type="scientific">Micavibrio aeruginosavorus (strain ARL-13)</name>
    <dbReference type="NCBI Taxonomy" id="856793"/>
    <lineage>
        <taxon>Bacteria</taxon>
        <taxon>Pseudomonadati</taxon>
        <taxon>Bdellovibrionota</taxon>
        <taxon>Bdellovibrionia</taxon>
        <taxon>Bdellovibrionales</taxon>
        <taxon>Pseudobdellovibrionaceae</taxon>
        <taxon>Micavibrio</taxon>
    </lineage>
</organism>
<gene>
    <name evidence="1" type="ordered locus">MICA_1823</name>
</gene>
<dbReference type="Proteomes" id="UP000009286">
    <property type="component" value="Chromosome"/>
</dbReference>
<dbReference type="RefSeq" id="WP_014103357.1">
    <property type="nucleotide sequence ID" value="NC_016026.1"/>
</dbReference>
<accession>G2KSY9</accession>
<dbReference type="OrthoDB" id="9817323at2"/>
<dbReference type="STRING" id="856793.MICA_1823"/>
<sequence>MMNQNAASLSNQGSDNTRFLSSTFHSHMPTLRARFDRYNRILKSGSADEKLGLIQELRDYIFAEEEKILFPNGDAPEGIMWQTPVDESRYGVEIHLMLKLCADFEYSGEYRLKMREIANNIAVAMAADKDMQFAQHNWSGMDLAQKKTVLRKAQKIHAQVQQLDGIQTSQNISVVFNNEARALPDGQHNPQFGYASHSDSLHSIFNSKALGWMFGTPDSIINYNIHPDNSFMRGGFATALSAMHHEQQHAFQSALALAYFEKRIDPASPYYKDAELLYRLRMHDCYVPPSIYSVYRKQALERDTFDFQHLMETHLRRPFPGSGWAKDPAQARAHGYTLDGFFGRIRKWFRGPEA</sequence>
<keyword evidence="2" id="KW-1185">Reference proteome</keyword>
<protein>
    <submittedName>
        <fullName evidence="1">Uncharacterized protein</fullName>
    </submittedName>
</protein>
<dbReference type="EMBL" id="CP002382">
    <property type="protein sequence ID" value="AEP10134.1"/>
    <property type="molecule type" value="Genomic_DNA"/>
</dbReference>
<dbReference type="KEGG" id="mai:MICA_1823"/>
<evidence type="ECO:0000313" key="1">
    <source>
        <dbReference type="EMBL" id="AEP10134.1"/>
    </source>
</evidence>
<name>G2KSY9_MICAA</name>
<dbReference type="AlphaFoldDB" id="G2KSY9"/>
<proteinExistence type="predicted"/>